<dbReference type="InterPro" id="IPR006311">
    <property type="entry name" value="TAT_signal"/>
</dbReference>
<keyword evidence="3" id="KW-1185">Reference proteome</keyword>
<evidence type="ECO:0000256" key="1">
    <source>
        <dbReference type="SAM" id="MobiDB-lite"/>
    </source>
</evidence>
<feature type="compositionally biased region" description="Gly residues" evidence="1">
    <location>
        <begin position="24"/>
        <end position="33"/>
    </location>
</feature>
<dbReference type="RefSeq" id="WP_267621894.1">
    <property type="nucleotide sequence ID" value="NZ_JAODIW010000006.1"/>
</dbReference>
<accession>A0ABD5P7V4</accession>
<protein>
    <recommendedName>
        <fullName evidence="4">Right handed beta helix region</fullName>
    </recommendedName>
</protein>
<dbReference type="Proteomes" id="UP001595921">
    <property type="component" value="Unassembled WGS sequence"/>
</dbReference>
<organism evidence="2 3">
    <name type="scientific">Halobium salinum</name>
    <dbReference type="NCBI Taxonomy" id="1364940"/>
    <lineage>
        <taxon>Archaea</taxon>
        <taxon>Methanobacteriati</taxon>
        <taxon>Methanobacteriota</taxon>
        <taxon>Stenosarchaea group</taxon>
        <taxon>Halobacteria</taxon>
        <taxon>Halobacteriales</taxon>
        <taxon>Haloferacaceae</taxon>
        <taxon>Halobium</taxon>
    </lineage>
</organism>
<evidence type="ECO:0000313" key="3">
    <source>
        <dbReference type="Proteomes" id="UP001595921"/>
    </source>
</evidence>
<dbReference type="InterPro" id="IPR012334">
    <property type="entry name" value="Pectin_lyas_fold"/>
</dbReference>
<evidence type="ECO:0008006" key="4">
    <source>
        <dbReference type="Google" id="ProtNLM"/>
    </source>
</evidence>
<dbReference type="EMBL" id="JBHSDS010000003">
    <property type="protein sequence ID" value="MFC4356940.1"/>
    <property type="molecule type" value="Genomic_DNA"/>
</dbReference>
<reference evidence="2 3" key="1">
    <citation type="journal article" date="2019" name="Int. J. Syst. Evol. Microbiol.">
        <title>The Global Catalogue of Microorganisms (GCM) 10K type strain sequencing project: providing services to taxonomists for standard genome sequencing and annotation.</title>
        <authorList>
            <consortium name="The Broad Institute Genomics Platform"/>
            <consortium name="The Broad Institute Genome Sequencing Center for Infectious Disease"/>
            <person name="Wu L."/>
            <person name="Ma J."/>
        </authorList>
    </citation>
    <scope>NUCLEOTIDE SEQUENCE [LARGE SCALE GENOMIC DNA]</scope>
    <source>
        <strain evidence="2 3">CGMCC 1.12553</strain>
    </source>
</reference>
<proteinExistence type="predicted"/>
<dbReference type="InterPro" id="IPR011050">
    <property type="entry name" value="Pectin_lyase_fold/virulence"/>
</dbReference>
<dbReference type="SUPFAM" id="SSF51126">
    <property type="entry name" value="Pectin lyase-like"/>
    <property type="match status" value="1"/>
</dbReference>
<evidence type="ECO:0000313" key="2">
    <source>
        <dbReference type="EMBL" id="MFC4356940.1"/>
    </source>
</evidence>
<dbReference type="AlphaFoldDB" id="A0ABD5P7V4"/>
<dbReference type="InterPro" id="IPR006626">
    <property type="entry name" value="PbH1"/>
</dbReference>
<feature type="region of interest" description="Disordered" evidence="1">
    <location>
        <begin position="24"/>
        <end position="53"/>
    </location>
</feature>
<dbReference type="SMART" id="SM00710">
    <property type="entry name" value="PbH1"/>
    <property type="match status" value="5"/>
</dbReference>
<sequence length="676" mass="72192">MSEERFSVGRRTFLSLTGLGAAGATGAAGGTGPTDGTAETRALSTPRRGHTTESTYYVGTEAPTDASRNEFFYDTGTGEVFYHDGFGWHPFAGGETVIDVAAIQRAEGVTDDDEAFEIAYNRARDGDTILFRGESGSEPREYELAETHTISKSLTLRSANAELVRTSSVPSPAVFFRGGGLRGSPVAVTRTVAPGESRVSVADTGPFAVGDTVHLRNRENHTYAGQYALQFAAVVAVDGDELVLDCNAVFEFPTGEAYVQPVDLLDGPTVENLTMRGPSDDGVYDMFKMQWVRGGTFRGTRVDRYTRLGFYFLDCWDCTWDGVEATNAVRFGGGEGEPVKAVQSFGVTARDVTVRNCRRGIDIGHGTSKVHVENPRIERARVVGVGHHENGSGAPTRKLHGAETTVVGGSIHAEGTCILHQDGEMTVTGTDLLAGNKGLGVEHGEFTARDVTIRSLAGQGGGRAVTLMTYAGAETDFENVHVSGTVRDPTDEFVDDGTVLVAAVDGGPDMRNLHLDLDIDQSAGRFYKLEVNGNLLDGLTVAGRCRSRKSNTAVAFWLPSQAGEIRNMTWTADLLDHGGNGLSFYGPSLVENLRVAGARIDAGTTWAVLFGGGLGTLRNVWITDCHVTSEADTPVEVHCGDGPLWLVDNNLAGYVLDGVPPENREVRGNISTPETV</sequence>
<dbReference type="Gene3D" id="2.160.20.10">
    <property type="entry name" value="Single-stranded right-handed beta-helix, Pectin lyase-like"/>
    <property type="match status" value="1"/>
</dbReference>
<dbReference type="PROSITE" id="PS51318">
    <property type="entry name" value="TAT"/>
    <property type="match status" value="1"/>
</dbReference>
<gene>
    <name evidence="2" type="ORF">ACFO0N_03140</name>
</gene>
<comment type="caution">
    <text evidence="2">The sequence shown here is derived from an EMBL/GenBank/DDBJ whole genome shotgun (WGS) entry which is preliminary data.</text>
</comment>
<name>A0ABD5P7V4_9EURY</name>